<keyword evidence="2" id="KW-1185">Reference proteome</keyword>
<dbReference type="GeneID" id="136083445"/>
<dbReference type="Proteomes" id="UP001652625">
    <property type="component" value="Chromosome 08"/>
</dbReference>
<evidence type="ECO:0000313" key="2">
    <source>
        <dbReference type="Proteomes" id="UP001652625"/>
    </source>
</evidence>
<dbReference type="Pfam" id="PF00078">
    <property type="entry name" value="RVT_1"/>
    <property type="match status" value="1"/>
</dbReference>
<proteinExistence type="predicted"/>
<evidence type="ECO:0000313" key="3">
    <source>
        <dbReference type="RefSeq" id="XP_065658917.1"/>
    </source>
</evidence>
<dbReference type="InterPro" id="IPR043502">
    <property type="entry name" value="DNA/RNA_pol_sf"/>
</dbReference>
<evidence type="ECO:0000259" key="1">
    <source>
        <dbReference type="Pfam" id="PF00078"/>
    </source>
</evidence>
<accession>A0ABM4CB62</accession>
<dbReference type="RefSeq" id="XP_065658917.1">
    <property type="nucleotide sequence ID" value="XM_065802845.1"/>
</dbReference>
<name>A0ABM4CB62_HYDVU</name>
<protein>
    <submittedName>
        <fullName evidence="3">Uncharacterized protein LOC136083445</fullName>
    </submittedName>
</protein>
<gene>
    <name evidence="3" type="primary">LOC136083445</name>
</gene>
<reference evidence="3" key="1">
    <citation type="submission" date="2025-08" db="UniProtKB">
        <authorList>
            <consortium name="RefSeq"/>
        </authorList>
    </citation>
    <scope>IDENTIFICATION</scope>
</reference>
<feature type="domain" description="Reverse transcriptase" evidence="1">
    <location>
        <begin position="215"/>
        <end position="339"/>
    </location>
</feature>
<sequence length="620" mass="72510">MWLLNKSTNREHESNKTQYNRLKIEIRNEIKKNIRSFEREIDNNSKINPKLLYMYFNEKKLVKSQITLIENSDRKIVTDQMTIAEEFNKYFHFVYEEDKDVNKNIENCQLNTILEAVEITQNDIERRIKALNISKSIGVDLVHPFVLKQCCSSISYPLYLPFKKSTEDGTLSDIWKKAYITPILKQGTFNNKQGISKGTAWVSESIPIEVLYTNFRKAFNRASHMKLCAKVYASGIVGMPLKWIESFLSNRKQRVAMGKCKANWVDVLSGVPQGSVLGPLLFLIFINDLPSKLFNKCCLYADDNKIIAPIYTEVDSKSFQNDIKKLDEWSVEWKLEIEKSTLEKDLGIYISKDLKWERQVRNASSKANNMLAVLNNTFRNKDKYLMKTLYCTYVRPHLEFAIQAWNPYYKKDIKELEKVQRRATKLILELRYLGHNQRLKILDLTTLEVQKLRGDLIQQYKLYKHFESIDMKKVQIQMHSINTPGSASNTRGYKHRVKSEFVKNCLSRLRFFTNRVVFGWNNLPESVVKSTSVEEFKSRLKLIDLQIILNKKNRKEKTGNMRVHDGKGEFSQFLLKLGSGRIPVKEEDPFKGCIEIPHQCIIRKNDLIVDKIFEDAEQDD</sequence>
<dbReference type="SUPFAM" id="SSF56672">
    <property type="entry name" value="DNA/RNA polymerases"/>
    <property type="match status" value="1"/>
</dbReference>
<dbReference type="InterPro" id="IPR000477">
    <property type="entry name" value="RT_dom"/>
</dbReference>
<organism evidence="2 3">
    <name type="scientific">Hydra vulgaris</name>
    <name type="common">Hydra</name>
    <name type="synonym">Hydra attenuata</name>
    <dbReference type="NCBI Taxonomy" id="6087"/>
    <lineage>
        <taxon>Eukaryota</taxon>
        <taxon>Metazoa</taxon>
        <taxon>Cnidaria</taxon>
        <taxon>Hydrozoa</taxon>
        <taxon>Hydroidolina</taxon>
        <taxon>Anthoathecata</taxon>
        <taxon>Aplanulata</taxon>
        <taxon>Hydridae</taxon>
        <taxon>Hydra</taxon>
    </lineage>
</organism>
<dbReference type="PANTHER" id="PTHR33332">
    <property type="entry name" value="REVERSE TRANSCRIPTASE DOMAIN-CONTAINING PROTEIN"/>
    <property type="match status" value="1"/>
</dbReference>